<name>A0A6A5UFV7_9PLEO</name>
<dbReference type="AlphaFoldDB" id="A0A6A5UFV7"/>
<gene>
    <name evidence="1" type="ORF">BU23DRAFT_493978</name>
</gene>
<dbReference type="EMBL" id="ML976809">
    <property type="protein sequence ID" value="KAF1964083.1"/>
    <property type="molecule type" value="Genomic_DNA"/>
</dbReference>
<sequence>MLGNISKPPWVRVTPEVVWSVVRLNNCRPKCCRAIDHVDSDVMAVYSSDFVRAILSILFSLY</sequence>
<evidence type="ECO:0000313" key="2">
    <source>
        <dbReference type="Proteomes" id="UP000800036"/>
    </source>
</evidence>
<organism evidence="1 2">
    <name type="scientific">Bimuria novae-zelandiae CBS 107.79</name>
    <dbReference type="NCBI Taxonomy" id="1447943"/>
    <lineage>
        <taxon>Eukaryota</taxon>
        <taxon>Fungi</taxon>
        <taxon>Dikarya</taxon>
        <taxon>Ascomycota</taxon>
        <taxon>Pezizomycotina</taxon>
        <taxon>Dothideomycetes</taxon>
        <taxon>Pleosporomycetidae</taxon>
        <taxon>Pleosporales</taxon>
        <taxon>Massarineae</taxon>
        <taxon>Didymosphaeriaceae</taxon>
        <taxon>Bimuria</taxon>
    </lineage>
</organism>
<keyword evidence="2" id="KW-1185">Reference proteome</keyword>
<evidence type="ECO:0000313" key="1">
    <source>
        <dbReference type="EMBL" id="KAF1964083.1"/>
    </source>
</evidence>
<protein>
    <submittedName>
        <fullName evidence="1">Uncharacterized protein</fullName>
    </submittedName>
</protein>
<dbReference type="Proteomes" id="UP000800036">
    <property type="component" value="Unassembled WGS sequence"/>
</dbReference>
<accession>A0A6A5UFV7</accession>
<proteinExistence type="predicted"/>
<reference evidence="1" key="1">
    <citation type="journal article" date="2020" name="Stud. Mycol.">
        <title>101 Dothideomycetes genomes: a test case for predicting lifestyles and emergence of pathogens.</title>
        <authorList>
            <person name="Haridas S."/>
            <person name="Albert R."/>
            <person name="Binder M."/>
            <person name="Bloem J."/>
            <person name="Labutti K."/>
            <person name="Salamov A."/>
            <person name="Andreopoulos B."/>
            <person name="Baker S."/>
            <person name="Barry K."/>
            <person name="Bills G."/>
            <person name="Bluhm B."/>
            <person name="Cannon C."/>
            <person name="Castanera R."/>
            <person name="Culley D."/>
            <person name="Daum C."/>
            <person name="Ezra D."/>
            <person name="Gonzalez J."/>
            <person name="Henrissat B."/>
            <person name="Kuo A."/>
            <person name="Liang C."/>
            <person name="Lipzen A."/>
            <person name="Lutzoni F."/>
            <person name="Magnuson J."/>
            <person name="Mondo S."/>
            <person name="Nolan M."/>
            <person name="Ohm R."/>
            <person name="Pangilinan J."/>
            <person name="Park H.-J."/>
            <person name="Ramirez L."/>
            <person name="Alfaro M."/>
            <person name="Sun H."/>
            <person name="Tritt A."/>
            <person name="Yoshinaga Y."/>
            <person name="Zwiers L.-H."/>
            <person name="Turgeon B."/>
            <person name="Goodwin S."/>
            <person name="Spatafora J."/>
            <person name="Crous P."/>
            <person name="Grigoriev I."/>
        </authorList>
    </citation>
    <scope>NUCLEOTIDE SEQUENCE</scope>
    <source>
        <strain evidence="1">CBS 107.79</strain>
    </source>
</reference>